<proteinExistence type="predicted"/>
<dbReference type="STRING" id="1227549.SAMN05444007_102431"/>
<protein>
    <submittedName>
        <fullName evidence="1">Heavy-metal resistance</fullName>
    </submittedName>
</protein>
<dbReference type="Proteomes" id="UP000199379">
    <property type="component" value="Unassembled WGS sequence"/>
</dbReference>
<organism evidence="1 2">
    <name type="scientific">Cribrihabitans marinus</name>
    <dbReference type="NCBI Taxonomy" id="1227549"/>
    <lineage>
        <taxon>Bacteria</taxon>
        <taxon>Pseudomonadati</taxon>
        <taxon>Pseudomonadota</taxon>
        <taxon>Alphaproteobacteria</taxon>
        <taxon>Rhodobacterales</taxon>
        <taxon>Paracoccaceae</taxon>
        <taxon>Cribrihabitans</taxon>
    </lineage>
</organism>
<keyword evidence="2" id="KW-1185">Reference proteome</keyword>
<dbReference type="AlphaFoldDB" id="A0A1H6U0D6"/>
<dbReference type="InterPro" id="IPR025961">
    <property type="entry name" value="Metal_resist"/>
</dbReference>
<reference evidence="1 2" key="1">
    <citation type="submission" date="2016-10" db="EMBL/GenBank/DDBJ databases">
        <authorList>
            <person name="de Groot N.N."/>
        </authorList>
    </citation>
    <scope>NUCLEOTIDE SEQUENCE [LARGE SCALE GENOMIC DNA]</scope>
    <source>
        <strain evidence="1 2">DSM 29340</strain>
    </source>
</reference>
<gene>
    <name evidence="1" type="ORF">SAMN05444007_102431</name>
</gene>
<dbReference type="RefSeq" id="WP_092362959.1">
    <property type="nucleotide sequence ID" value="NZ_BMGV01000002.1"/>
</dbReference>
<evidence type="ECO:0000313" key="1">
    <source>
        <dbReference type="EMBL" id="SEI82987.1"/>
    </source>
</evidence>
<dbReference type="EMBL" id="FNYD01000002">
    <property type="protein sequence ID" value="SEI82987.1"/>
    <property type="molecule type" value="Genomic_DNA"/>
</dbReference>
<evidence type="ECO:0000313" key="2">
    <source>
        <dbReference type="Proteomes" id="UP000199379"/>
    </source>
</evidence>
<sequence length="156" mass="17565">MSEEKPKMRPRMRLLLGLSLAMNLVVIGMVAGAVLRHGTGDGARHPPRNSGVALFRALPDADRAALRAHLRRDQAAGRAARREEMQALAEMLRTDPFDAEALADRVRRHARERTARAEAAQALWLDRVRAMSDAERAAYADRLSDLANRRWTRRHD</sequence>
<name>A0A1H6U0D6_9RHOB</name>
<dbReference type="OrthoDB" id="7708236at2"/>
<dbReference type="Pfam" id="PF13801">
    <property type="entry name" value="Metal_resist"/>
    <property type="match status" value="1"/>
</dbReference>
<accession>A0A1H6U0D6</accession>